<reference evidence="1 2" key="1">
    <citation type="submission" date="2017-11" db="EMBL/GenBank/DDBJ databases">
        <title>De-novo sequencing of pomegranate (Punica granatum L.) genome.</title>
        <authorList>
            <person name="Akparov Z."/>
            <person name="Amiraslanov A."/>
            <person name="Hajiyeva S."/>
            <person name="Abbasov M."/>
            <person name="Kaur K."/>
            <person name="Hamwieh A."/>
            <person name="Solovyev V."/>
            <person name="Salamov A."/>
            <person name="Braich B."/>
            <person name="Kosarev P."/>
            <person name="Mahmoud A."/>
            <person name="Hajiyev E."/>
            <person name="Babayeva S."/>
            <person name="Izzatullayeva V."/>
            <person name="Mammadov A."/>
            <person name="Mammadov A."/>
            <person name="Sharifova S."/>
            <person name="Ojaghi J."/>
            <person name="Eynullazada K."/>
            <person name="Bayramov B."/>
            <person name="Abdulazimova A."/>
            <person name="Shahmuradov I."/>
        </authorList>
    </citation>
    <scope>NUCLEOTIDE SEQUENCE [LARGE SCALE GENOMIC DNA]</scope>
    <source>
        <strain evidence="2">cv. AG2017</strain>
        <tissue evidence="1">Leaf</tissue>
    </source>
</reference>
<evidence type="ECO:0000313" key="1">
    <source>
        <dbReference type="EMBL" id="PKI57402.1"/>
    </source>
</evidence>
<name>A0A2I0JM91_PUNGR</name>
<sequence>MLRGTYLTLACAAPAVQGWSLSLMCFGIVSICELCGRPLSPRISRSRKTSRNFKDSDIEEDFLEGVNVKAFTFSLPQYSLVDGVVI</sequence>
<comment type="caution">
    <text evidence="1">The sequence shown here is derived from an EMBL/GenBank/DDBJ whole genome shotgun (WGS) entry which is preliminary data.</text>
</comment>
<accession>A0A2I0JM91</accession>
<protein>
    <submittedName>
        <fullName evidence="1">Uncharacterized protein</fullName>
    </submittedName>
</protein>
<gene>
    <name evidence="1" type="ORF">CRG98_022247</name>
</gene>
<proteinExistence type="predicted"/>
<dbReference type="AlphaFoldDB" id="A0A2I0JM91"/>
<dbReference type="EMBL" id="PGOL01001510">
    <property type="protein sequence ID" value="PKI57402.1"/>
    <property type="molecule type" value="Genomic_DNA"/>
</dbReference>
<evidence type="ECO:0000313" key="2">
    <source>
        <dbReference type="Proteomes" id="UP000233551"/>
    </source>
</evidence>
<organism evidence="1 2">
    <name type="scientific">Punica granatum</name>
    <name type="common">Pomegranate</name>
    <dbReference type="NCBI Taxonomy" id="22663"/>
    <lineage>
        <taxon>Eukaryota</taxon>
        <taxon>Viridiplantae</taxon>
        <taxon>Streptophyta</taxon>
        <taxon>Embryophyta</taxon>
        <taxon>Tracheophyta</taxon>
        <taxon>Spermatophyta</taxon>
        <taxon>Magnoliopsida</taxon>
        <taxon>eudicotyledons</taxon>
        <taxon>Gunneridae</taxon>
        <taxon>Pentapetalae</taxon>
        <taxon>rosids</taxon>
        <taxon>malvids</taxon>
        <taxon>Myrtales</taxon>
        <taxon>Lythraceae</taxon>
        <taxon>Punica</taxon>
    </lineage>
</organism>
<dbReference type="Proteomes" id="UP000233551">
    <property type="component" value="Unassembled WGS sequence"/>
</dbReference>
<keyword evidence="2" id="KW-1185">Reference proteome</keyword>